<feature type="region of interest" description="Disordered" evidence="1">
    <location>
        <begin position="1"/>
        <end position="20"/>
    </location>
</feature>
<dbReference type="AlphaFoldDB" id="A0ABD1ZH42"/>
<keyword evidence="3" id="KW-1185">Reference proteome</keyword>
<protein>
    <submittedName>
        <fullName evidence="2">Uncharacterized protein</fullName>
    </submittedName>
</protein>
<dbReference type="Proteomes" id="UP001605036">
    <property type="component" value="Unassembled WGS sequence"/>
</dbReference>
<dbReference type="EMBL" id="JBHFFA010000001">
    <property type="protein sequence ID" value="KAL2650762.1"/>
    <property type="molecule type" value="Genomic_DNA"/>
</dbReference>
<name>A0ABD1ZH42_9MARC</name>
<evidence type="ECO:0000313" key="2">
    <source>
        <dbReference type="EMBL" id="KAL2650762.1"/>
    </source>
</evidence>
<sequence length="108" mass="12270">MEIPEQHVHEGEEEANLDANGLEDRFTSFQEAEKALSRLASDRDQEDAFRLSYINGSRIDNAEGRKRFRPVGEGDRQGENLESEDITVVPGEKMITVEQAKEFLIETC</sequence>
<accession>A0ABD1ZH42</accession>
<proteinExistence type="predicted"/>
<reference evidence="2 3" key="1">
    <citation type="submission" date="2024-09" db="EMBL/GenBank/DDBJ databases">
        <title>Chromosome-scale assembly of Riccia fluitans.</title>
        <authorList>
            <person name="Paukszto L."/>
            <person name="Sawicki J."/>
            <person name="Karawczyk K."/>
            <person name="Piernik-Szablinska J."/>
            <person name="Szczecinska M."/>
            <person name="Mazdziarz M."/>
        </authorList>
    </citation>
    <scope>NUCLEOTIDE SEQUENCE [LARGE SCALE GENOMIC DNA]</scope>
    <source>
        <strain evidence="2">Rf_01</strain>
        <tissue evidence="2">Aerial parts of the thallus</tissue>
    </source>
</reference>
<gene>
    <name evidence="2" type="ORF">R1flu_018890</name>
</gene>
<evidence type="ECO:0000256" key="1">
    <source>
        <dbReference type="SAM" id="MobiDB-lite"/>
    </source>
</evidence>
<evidence type="ECO:0000313" key="3">
    <source>
        <dbReference type="Proteomes" id="UP001605036"/>
    </source>
</evidence>
<organism evidence="2 3">
    <name type="scientific">Riccia fluitans</name>
    <dbReference type="NCBI Taxonomy" id="41844"/>
    <lineage>
        <taxon>Eukaryota</taxon>
        <taxon>Viridiplantae</taxon>
        <taxon>Streptophyta</taxon>
        <taxon>Embryophyta</taxon>
        <taxon>Marchantiophyta</taxon>
        <taxon>Marchantiopsida</taxon>
        <taxon>Marchantiidae</taxon>
        <taxon>Marchantiales</taxon>
        <taxon>Ricciaceae</taxon>
        <taxon>Riccia</taxon>
    </lineage>
</organism>
<feature type="compositionally biased region" description="Basic and acidic residues" evidence="1">
    <location>
        <begin position="1"/>
        <end position="10"/>
    </location>
</feature>
<comment type="caution">
    <text evidence="2">The sequence shown here is derived from an EMBL/GenBank/DDBJ whole genome shotgun (WGS) entry which is preliminary data.</text>
</comment>